<dbReference type="Pfam" id="PF01668">
    <property type="entry name" value="SmpB"/>
    <property type="match status" value="1"/>
</dbReference>
<organism evidence="5 6">
    <name type="scientific">Polyangium sorediatum</name>
    <dbReference type="NCBI Taxonomy" id="889274"/>
    <lineage>
        <taxon>Bacteria</taxon>
        <taxon>Pseudomonadati</taxon>
        <taxon>Myxococcota</taxon>
        <taxon>Polyangia</taxon>
        <taxon>Polyangiales</taxon>
        <taxon>Polyangiaceae</taxon>
        <taxon>Polyangium</taxon>
    </lineage>
</organism>
<sequence length="182" mass="20250">MRLPGERLFGRRSAVATAIKGVNDVSGKEASDEKLIVRNRRAGFEYELGERFEAGLVLIGSEVKMLRDGKADLSDAWCTITNGEAFLHGMLIPEMPGAAFGHVAKRTRKLLLHDTEIDQIRKAVEREGMTVAATRLYFKKGRAKVELALAKGKKQADKRETVKQREAEREARAAMGRGRRGE</sequence>
<dbReference type="NCBIfam" id="TIGR00086">
    <property type="entry name" value="smpB"/>
    <property type="match status" value="1"/>
</dbReference>
<comment type="function">
    <text evidence="3">Required for rescue of stalled ribosomes mediated by trans-translation. Binds to transfer-messenger RNA (tmRNA), required for stable association of tmRNA with ribosomes. tmRNA and SmpB together mimic tRNA shape, replacing the anticodon stem-loop with SmpB. tmRNA is encoded by the ssrA gene; the 2 termini fold to resemble tRNA(Ala) and it encodes a 'tag peptide', a short internal open reading frame. During trans-translation Ala-aminoacylated tmRNA acts like a tRNA, entering the A-site of stalled ribosomes, displacing the stalled mRNA. The ribosome then switches to translate the ORF on the tmRNA; the nascent peptide is terminated with the 'tag peptide' encoded by the tmRNA and targeted for degradation. The ribosome is freed to recommence translation, which seems to be the essential function of trans-translation.</text>
</comment>
<keyword evidence="1 3" id="KW-0963">Cytoplasm</keyword>
<dbReference type="InterPro" id="IPR023620">
    <property type="entry name" value="SmpB"/>
</dbReference>
<dbReference type="Proteomes" id="UP001160301">
    <property type="component" value="Unassembled WGS sequence"/>
</dbReference>
<evidence type="ECO:0000313" key="5">
    <source>
        <dbReference type="EMBL" id="MDI1435273.1"/>
    </source>
</evidence>
<accession>A0ABT6P3Y2</accession>
<dbReference type="InterPro" id="IPR000037">
    <property type="entry name" value="SsrA-bd_prot"/>
</dbReference>
<comment type="caution">
    <text evidence="5">The sequence shown here is derived from an EMBL/GenBank/DDBJ whole genome shotgun (WGS) entry which is preliminary data.</text>
</comment>
<dbReference type="Gene3D" id="2.40.280.10">
    <property type="match status" value="1"/>
</dbReference>
<protein>
    <recommendedName>
        <fullName evidence="3">SsrA-binding protein</fullName>
    </recommendedName>
    <alternativeName>
        <fullName evidence="3">Small protein B</fullName>
    </alternativeName>
</protein>
<evidence type="ECO:0000256" key="2">
    <source>
        <dbReference type="ARBA" id="ARBA00022884"/>
    </source>
</evidence>
<feature type="region of interest" description="Disordered" evidence="4">
    <location>
        <begin position="153"/>
        <end position="182"/>
    </location>
</feature>
<evidence type="ECO:0000256" key="1">
    <source>
        <dbReference type="ARBA" id="ARBA00022490"/>
    </source>
</evidence>
<gene>
    <name evidence="3 5" type="primary">smpB</name>
    <name evidence="5" type="ORF">QHF89_37575</name>
</gene>
<proteinExistence type="inferred from homology"/>
<comment type="similarity">
    <text evidence="3">Belongs to the SmpB family.</text>
</comment>
<dbReference type="SUPFAM" id="SSF74982">
    <property type="entry name" value="Small protein B (SmpB)"/>
    <property type="match status" value="1"/>
</dbReference>
<dbReference type="PANTHER" id="PTHR30308">
    <property type="entry name" value="TMRNA-BINDING COMPONENT OF TRANS-TRANSLATION TAGGING COMPLEX"/>
    <property type="match status" value="1"/>
</dbReference>
<evidence type="ECO:0000256" key="3">
    <source>
        <dbReference type="HAMAP-Rule" id="MF_00023"/>
    </source>
</evidence>
<dbReference type="CDD" id="cd09294">
    <property type="entry name" value="SmpB"/>
    <property type="match status" value="1"/>
</dbReference>
<evidence type="ECO:0000256" key="4">
    <source>
        <dbReference type="SAM" id="MobiDB-lite"/>
    </source>
</evidence>
<keyword evidence="2 3" id="KW-0694">RNA-binding</keyword>
<keyword evidence="6" id="KW-1185">Reference proteome</keyword>
<evidence type="ECO:0000313" key="6">
    <source>
        <dbReference type="Proteomes" id="UP001160301"/>
    </source>
</evidence>
<dbReference type="EMBL" id="JARZHI010000055">
    <property type="protein sequence ID" value="MDI1435273.1"/>
    <property type="molecule type" value="Genomic_DNA"/>
</dbReference>
<dbReference type="PANTHER" id="PTHR30308:SF2">
    <property type="entry name" value="SSRA-BINDING PROTEIN"/>
    <property type="match status" value="1"/>
</dbReference>
<comment type="subcellular location">
    <subcellularLocation>
        <location evidence="3">Cytoplasm</location>
    </subcellularLocation>
    <text evidence="3">The tmRNA-SmpB complex associates with stalled 70S ribosomes.</text>
</comment>
<dbReference type="HAMAP" id="MF_00023">
    <property type="entry name" value="SmpB"/>
    <property type="match status" value="1"/>
</dbReference>
<dbReference type="NCBIfam" id="NF003843">
    <property type="entry name" value="PRK05422.1"/>
    <property type="match status" value="1"/>
</dbReference>
<feature type="compositionally biased region" description="Basic and acidic residues" evidence="4">
    <location>
        <begin position="154"/>
        <end position="172"/>
    </location>
</feature>
<reference evidence="5 6" key="1">
    <citation type="submission" date="2023-04" db="EMBL/GenBank/DDBJ databases">
        <title>The genome sequence of Polyangium sorediatum DSM14670.</title>
        <authorList>
            <person name="Zhang X."/>
        </authorList>
    </citation>
    <scope>NUCLEOTIDE SEQUENCE [LARGE SCALE GENOMIC DNA]</scope>
    <source>
        <strain evidence="5 6">DSM 14670</strain>
    </source>
</reference>
<name>A0ABT6P3Y2_9BACT</name>